<proteinExistence type="predicted"/>
<organism evidence="2 3">
    <name type="scientific">Primorskyibacter flagellatus</name>
    <dbReference type="NCBI Taxonomy" id="1387277"/>
    <lineage>
        <taxon>Bacteria</taxon>
        <taxon>Pseudomonadati</taxon>
        <taxon>Pseudomonadota</taxon>
        <taxon>Alphaproteobacteria</taxon>
        <taxon>Rhodobacterales</taxon>
        <taxon>Roseobacteraceae</taxon>
        <taxon>Primorskyibacter</taxon>
    </lineage>
</organism>
<dbReference type="Pfam" id="PF07796">
    <property type="entry name" value="DUF1638"/>
    <property type="match status" value="1"/>
</dbReference>
<evidence type="ECO:0000259" key="1">
    <source>
        <dbReference type="Pfam" id="PF07796"/>
    </source>
</evidence>
<dbReference type="InterPro" id="IPR012437">
    <property type="entry name" value="DUF1638"/>
</dbReference>
<reference evidence="3" key="1">
    <citation type="journal article" date="2019" name="Int. J. Syst. Evol. Microbiol.">
        <title>The Global Catalogue of Microorganisms (GCM) 10K type strain sequencing project: providing services to taxonomists for standard genome sequencing and annotation.</title>
        <authorList>
            <consortium name="The Broad Institute Genomics Platform"/>
            <consortium name="The Broad Institute Genome Sequencing Center for Infectious Disease"/>
            <person name="Wu L."/>
            <person name="Ma J."/>
        </authorList>
    </citation>
    <scope>NUCLEOTIDE SEQUENCE [LARGE SCALE GENOMIC DNA]</scope>
    <source>
        <strain evidence="3">CGMCC 1.12664</strain>
    </source>
</reference>
<protein>
    <recommendedName>
        <fullName evidence="1">DUF1638 domain-containing protein</fullName>
    </recommendedName>
</protein>
<dbReference type="EMBL" id="BMFJ01000001">
    <property type="protein sequence ID" value="GGE24493.1"/>
    <property type="molecule type" value="Genomic_DNA"/>
</dbReference>
<feature type="domain" description="DUF1638" evidence="1">
    <location>
        <begin position="50"/>
        <end position="205"/>
    </location>
</feature>
<dbReference type="Proteomes" id="UP000612855">
    <property type="component" value="Unassembled WGS sequence"/>
</dbReference>
<dbReference type="RefSeq" id="WP_188476673.1">
    <property type="nucleotide sequence ID" value="NZ_BMFJ01000001.1"/>
</dbReference>
<accession>A0A917A369</accession>
<comment type="caution">
    <text evidence="2">The sequence shown here is derived from an EMBL/GenBank/DDBJ whole genome shotgun (WGS) entry which is preliminary data.</text>
</comment>
<dbReference type="AlphaFoldDB" id="A0A917A369"/>
<evidence type="ECO:0000313" key="3">
    <source>
        <dbReference type="Proteomes" id="UP000612855"/>
    </source>
</evidence>
<keyword evidence="3" id="KW-1185">Reference proteome</keyword>
<evidence type="ECO:0000313" key="2">
    <source>
        <dbReference type="EMBL" id="GGE24493.1"/>
    </source>
</evidence>
<sequence length="210" mass="23182">MQEPTDSELTERGLAASGRGRVLVLGCGALAREILALIELNGWRHVDLQCLPAILHNHPDRITGAVREAVAKHRADYETVFVAYADCGTGGLLEAACAEMGVEMIAGAHCYAFFDGLAAFAARDEIDAFYLTDFLTRQFDTFIWRGLKMDRHPQLRDMYFGNYRRLVYLAQTEDSALTARAAAAAEKLGLTFERRFTGYGDLARALEAAV</sequence>
<name>A0A917A369_9RHOB</name>
<gene>
    <name evidence="2" type="ORF">GCM10011360_11160</name>
</gene>